<evidence type="ECO:0000256" key="1">
    <source>
        <dbReference type="ARBA" id="ARBA00005750"/>
    </source>
</evidence>
<evidence type="ECO:0000313" key="5">
    <source>
        <dbReference type="EMBL" id="MCW3485634.1"/>
    </source>
</evidence>
<dbReference type="RefSeq" id="WP_264732259.1">
    <property type="nucleotide sequence ID" value="NZ_JAPDNR010000001.1"/>
</dbReference>
<protein>
    <recommendedName>
        <fullName evidence="2">protein-tyrosine-phosphatase</fullName>
        <ecNumber evidence="2">3.1.3.48</ecNumber>
    </recommendedName>
</protein>
<comment type="similarity">
    <text evidence="1">Belongs to the metallo-dependent hydrolases superfamily. CpsB/CapC family.</text>
</comment>
<evidence type="ECO:0000256" key="2">
    <source>
        <dbReference type="ARBA" id="ARBA00013064"/>
    </source>
</evidence>
<dbReference type="SUPFAM" id="SSF89550">
    <property type="entry name" value="PHP domain-like"/>
    <property type="match status" value="1"/>
</dbReference>
<keyword evidence="6" id="KW-1185">Reference proteome</keyword>
<dbReference type="Gene3D" id="3.20.20.140">
    <property type="entry name" value="Metal-dependent hydrolases"/>
    <property type="match status" value="1"/>
</dbReference>
<gene>
    <name evidence="5" type="ORF">OL497_17130</name>
</gene>
<dbReference type="EC" id="3.1.3.48" evidence="2"/>
<comment type="caution">
    <text evidence="5">The sequence shown here is derived from an EMBL/GenBank/DDBJ whole genome shotgun (WGS) entry which is preliminary data.</text>
</comment>
<name>A0ABT3IPH5_9BACT</name>
<keyword evidence="3" id="KW-0378">Hydrolase</keyword>
<organism evidence="5 6">
    <name type="scientific">Chitinophaga nivalis</name>
    <dbReference type="NCBI Taxonomy" id="2991709"/>
    <lineage>
        <taxon>Bacteria</taxon>
        <taxon>Pseudomonadati</taxon>
        <taxon>Bacteroidota</taxon>
        <taxon>Chitinophagia</taxon>
        <taxon>Chitinophagales</taxon>
        <taxon>Chitinophagaceae</taxon>
        <taxon>Chitinophaga</taxon>
    </lineage>
</organism>
<dbReference type="PANTHER" id="PTHR39181:SF1">
    <property type="entry name" value="TYROSINE-PROTEIN PHOSPHATASE YWQE"/>
    <property type="match status" value="1"/>
</dbReference>
<accession>A0ABT3IPH5</accession>
<dbReference type="InterPro" id="IPR016667">
    <property type="entry name" value="Caps_polysacc_synth_CpsB/CapC"/>
</dbReference>
<proteinExistence type="inferred from homology"/>
<dbReference type="EMBL" id="JAPDNS010000002">
    <property type="protein sequence ID" value="MCW3485634.1"/>
    <property type="molecule type" value="Genomic_DNA"/>
</dbReference>
<dbReference type="PANTHER" id="PTHR39181">
    <property type="entry name" value="TYROSINE-PROTEIN PHOSPHATASE YWQE"/>
    <property type="match status" value="1"/>
</dbReference>
<sequence length="246" mass="27705">MFFFRRRTSATELPAQLLAFMGTDIHSHLVPGIDDGVQETATAVHFIEQLQAMGINKIITTPHAMMDRYPNSADTIRAPFAEVAAALQAKGNNIPFHFAAEYYLDEQFAPLMAQPLLTLTGNLVLVEISFMAPPPQLHQWLFDLQAAGYQPVMAHPERYPYYHGNMEYYQQLKNIGCLLQVNLLSLTGYYGKHVQQAAQQLLQAGLADLTGTDLHHEKHLRAITGIGQDKKLRQLLEKYPFKNNSL</sequence>
<evidence type="ECO:0000313" key="6">
    <source>
        <dbReference type="Proteomes" id="UP001207742"/>
    </source>
</evidence>
<reference evidence="5 6" key="1">
    <citation type="submission" date="2022-10" db="EMBL/GenBank/DDBJ databases">
        <title>Chitinophaga nivalis PC15 sp. nov., isolated from Pyeongchang county, South Korea.</title>
        <authorList>
            <person name="Trinh H.N."/>
        </authorList>
    </citation>
    <scope>NUCLEOTIDE SEQUENCE [LARGE SCALE GENOMIC DNA]</scope>
    <source>
        <strain evidence="5 6">PC14</strain>
    </source>
</reference>
<dbReference type="Proteomes" id="UP001207742">
    <property type="component" value="Unassembled WGS sequence"/>
</dbReference>
<evidence type="ECO:0000256" key="4">
    <source>
        <dbReference type="ARBA" id="ARBA00051722"/>
    </source>
</evidence>
<dbReference type="InterPro" id="IPR016195">
    <property type="entry name" value="Pol/histidinol_Pase-like"/>
</dbReference>
<comment type="catalytic activity">
    <reaction evidence="4">
        <text>O-phospho-L-tyrosyl-[protein] + H2O = L-tyrosyl-[protein] + phosphate</text>
        <dbReference type="Rhea" id="RHEA:10684"/>
        <dbReference type="Rhea" id="RHEA-COMP:10136"/>
        <dbReference type="Rhea" id="RHEA-COMP:20101"/>
        <dbReference type="ChEBI" id="CHEBI:15377"/>
        <dbReference type="ChEBI" id="CHEBI:43474"/>
        <dbReference type="ChEBI" id="CHEBI:46858"/>
        <dbReference type="ChEBI" id="CHEBI:61978"/>
        <dbReference type="EC" id="3.1.3.48"/>
    </reaction>
</comment>
<evidence type="ECO:0000256" key="3">
    <source>
        <dbReference type="ARBA" id="ARBA00022801"/>
    </source>
</evidence>
<dbReference type="Pfam" id="PF19567">
    <property type="entry name" value="CpsB_CapC"/>
    <property type="match status" value="1"/>
</dbReference>